<dbReference type="OrthoDB" id="7068954at2"/>
<evidence type="ECO:0000256" key="1">
    <source>
        <dbReference type="SAM" id="Phobius"/>
    </source>
</evidence>
<protein>
    <submittedName>
        <fullName evidence="2">Positive regulator of sigma E activity</fullName>
    </submittedName>
</protein>
<accession>A0A380MR71</accession>
<keyword evidence="1" id="KW-0812">Transmembrane</keyword>
<gene>
    <name evidence="2" type="ORF">NCTC13337_00419</name>
</gene>
<organism evidence="2 3">
    <name type="scientific">Suttonella ornithocola</name>
    <dbReference type="NCBI Taxonomy" id="279832"/>
    <lineage>
        <taxon>Bacteria</taxon>
        <taxon>Pseudomonadati</taxon>
        <taxon>Pseudomonadota</taxon>
        <taxon>Gammaproteobacteria</taxon>
        <taxon>Cardiobacteriales</taxon>
        <taxon>Cardiobacteriaceae</taxon>
        <taxon>Suttonella</taxon>
    </lineage>
</organism>
<keyword evidence="3" id="KW-1185">Reference proteome</keyword>
<dbReference type="Proteomes" id="UP000254601">
    <property type="component" value="Unassembled WGS sequence"/>
</dbReference>
<name>A0A380MR71_9GAMM</name>
<keyword evidence="1" id="KW-1133">Transmembrane helix</keyword>
<dbReference type="AlphaFoldDB" id="A0A380MR71"/>
<evidence type="ECO:0000313" key="2">
    <source>
        <dbReference type="EMBL" id="SUO93807.1"/>
    </source>
</evidence>
<dbReference type="RefSeq" id="WP_143143231.1">
    <property type="nucleotide sequence ID" value="NZ_LWHB01000109.1"/>
</dbReference>
<dbReference type="Pfam" id="PF04246">
    <property type="entry name" value="RseC_MucC"/>
    <property type="match status" value="1"/>
</dbReference>
<feature type="transmembrane region" description="Helical" evidence="1">
    <location>
        <begin position="85"/>
        <end position="107"/>
    </location>
</feature>
<dbReference type="EMBL" id="UHIC01000001">
    <property type="protein sequence ID" value="SUO93807.1"/>
    <property type="molecule type" value="Genomic_DNA"/>
</dbReference>
<keyword evidence="1" id="KW-0472">Membrane</keyword>
<proteinExistence type="predicted"/>
<evidence type="ECO:0000313" key="3">
    <source>
        <dbReference type="Proteomes" id="UP000254601"/>
    </source>
</evidence>
<feature type="transmembrane region" description="Helical" evidence="1">
    <location>
        <begin position="113"/>
        <end position="131"/>
    </location>
</feature>
<reference evidence="2 3" key="1">
    <citation type="submission" date="2018-06" db="EMBL/GenBank/DDBJ databases">
        <authorList>
            <consortium name="Pathogen Informatics"/>
            <person name="Doyle S."/>
        </authorList>
    </citation>
    <scope>NUCLEOTIDE SEQUENCE [LARGE SCALE GENOMIC DNA]</scope>
    <source>
        <strain evidence="2 3">NCTC13337</strain>
    </source>
</reference>
<sequence>MLNTKVFMTNALLSLPVKIIHQTADTLTVLPVDVIEDCPKCAAGEGCGQNPWFRGFFRKRELTLPRPTNFPENQSFAELQLPNHILNYLTLMVYALPLLSFIITLLLLTNFPAWIPFLGAILLSGLTLSLTHPLQQRLLRRYLTLSLPLDKQTFKA</sequence>